<dbReference type="GO" id="GO:0071226">
    <property type="term" value="P:cellular response to molecule of fungal origin"/>
    <property type="evidence" value="ECO:0007669"/>
    <property type="project" value="InterPro"/>
</dbReference>
<dbReference type="GO" id="GO:0009986">
    <property type="term" value="C:cell surface"/>
    <property type="evidence" value="ECO:0007669"/>
    <property type="project" value="TreeGrafter"/>
</dbReference>
<sequence length="259" mass="29064">MEYRSEIENLDEDGYTRLDFSSQATPGRPVVSEKGTCATSPCWRPVAVTLGILCLVILVIAVVLGTMAIWRSNSGSNPLKNDNFPSRNKENYSQPTQSSLEDNVAPTKALTTTGKGILDPGKLIIVFSTSCPPNWVTHENNCYLFRTSLASWNSSKNQCSQLHSNLLKIDSEKELEFIVRQVSSQPDNAFWIGLSRPQTEGPWLWEDSSIFSYTLFQIRSTETQENSSHNCVWIHLSIIYDQLCSLPSYSICEKKLSVK</sequence>
<name>A0A6G1AAZ6_CROCR</name>
<dbReference type="GO" id="GO:0006910">
    <property type="term" value="P:phagocytosis, recognition"/>
    <property type="evidence" value="ECO:0007669"/>
    <property type="project" value="TreeGrafter"/>
</dbReference>
<keyword evidence="4" id="KW-0812">Transmembrane</keyword>
<dbReference type="SUPFAM" id="SSF56436">
    <property type="entry name" value="C-type lectin-like"/>
    <property type="match status" value="1"/>
</dbReference>
<dbReference type="GO" id="GO:0038187">
    <property type="term" value="F:pattern recognition receptor activity"/>
    <property type="evidence" value="ECO:0007669"/>
    <property type="project" value="TreeGrafter"/>
</dbReference>
<dbReference type="AlphaFoldDB" id="A0A6G1AAZ6"/>
<feature type="domain" description="C-type lectin" evidence="5">
    <location>
        <begin position="138"/>
        <end position="253"/>
    </location>
</feature>
<proteinExistence type="predicted"/>
<comment type="subcellular location">
    <subcellularLocation>
        <location evidence="1">Membrane</location>
        <topology evidence="1">Single-pass membrane protein</topology>
    </subcellularLocation>
</comment>
<dbReference type="PANTHER" id="PTHR47218">
    <property type="entry name" value="C-TYPE LECTIN DOMAIN FAMILY 7 MEMBER A"/>
    <property type="match status" value="1"/>
</dbReference>
<dbReference type="GO" id="GO:0043122">
    <property type="term" value="P:regulation of canonical NF-kappaB signal transduction"/>
    <property type="evidence" value="ECO:0007669"/>
    <property type="project" value="TreeGrafter"/>
</dbReference>
<feature type="non-terminal residue" evidence="6">
    <location>
        <position position="1"/>
    </location>
</feature>
<dbReference type="PROSITE" id="PS50041">
    <property type="entry name" value="C_TYPE_LECTIN_2"/>
    <property type="match status" value="1"/>
</dbReference>
<dbReference type="GO" id="GO:0045087">
    <property type="term" value="P:innate immune response"/>
    <property type="evidence" value="ECO:0007669"/>
    <property type="project" value="TreeGrafter"/>
</dbReference>
<dbReference type="InterPro" id="IPR001304">
    <property type="entry name" value="C-type_lectin-like"/>
</dbReference>
<dbReference type="Proteomes" id="UP000475037">
    <property type="component" value="Unassembled WGS sequence"/>
</dbReference>
<protein>
    <submittedName>
        <fullName evidence="6">CLC7A protein</fullName>
    </submittedName>
</protein>
<evidence type="ECO:0000256" key="4">
    <source>
        <dbReference type="SAM" id="Phobius"/>
    </source>
</evidence>
<feature type="region of interest" description="Disordered" evidence="3">
    <location>
        <begin position="79"/>
        <end position="104"/>
    </location>
</feature>
<evidence type="ECO:0000313" key="6">
    <source>
        <dbReference type="EMBL" id="KAF0872926.1"/>
    </source>
</evidence>
<dbReference type="CDD" id="cd03593">
    <property type="entry name" value="CLECT_NK_receptors_like"/>
    <property type="match status" value="1"/>
</dbReference>
<feature type="compositionally biased region" description="Polar residues" evidence="3">
    <location>
        <begin position="79"/>
        <end position="101"/>
    </location>
</feature>
<accession>A0A6G1AAZ6</accession>
<keyword evidence="4" id="KW-0472">Membrane</keyword>
<dbReference type="Pfam" id="PF00059">
    <property type="entry name" value="Lectin_C"/>
    <property type="match status" value="1"/>
</dbReference>
<feature type="transmembrane region" description="Helical" evidence="4">
    <location>
        <begin position="48"/>
        <end position="70"/>
    </location>
</feature>
<dbReference type="GO" id="GO:0016020">
    <property type="term" value="C:membrane"/>
    <property type="evidence" value="ECO:0007669"/>
    <property type="project" value="UniProtKB-SubCell"/>
</dbReference>
<dbReference type="SMART" id="SM00034">
    <property type="entry name" value="CLECT"/>
    <property type="match status" value="1"/>
</dbReference>
<reference evidence="6 7" key="1">
    <citation type="submission" date="2019-11" db="EMBL/GenBank/DDBJ databases">
        <authorList>
            <person name="Yang C."/>
            <person name="Li F."/>
        </authorList>
    </citation>
    <scope>NUCLEOTIDE SEQUENCE [LARGE SCALE GENOMIC DNA]</scope>
    <source>
        <strain evidence="6">KB4526</strain>
        <tissue evidence="6">Muscle</tissue>
    </source>
</reference>
<dbReference type="GO" id="GO:0002720">
    <property type="term" value="P:positive regulation of cytokine production involved in immune response"/>
    <property type="evidence" value="ECO:0007669"/>
    <property type="project" value="TreeGrafter"/>
</dbReference>
<dbReference type="EMBL" id="VOAJ01006187">
    <property type="protein sequence ID" value="KAF0872926.1"/>
    <property type="molecule type" value="Genomic_DNA"/>
</dbReference>
<dbReference type="Gene3D" id="3.10.100.10">
    <property type="entry name" value="Mannose-Binding Protein A, subunit A"/>
    <property type="match status" value="1"/>
</dbReference>
<gene>
    <name evidence="6" type="primary">Clec7a</name>
    <name evidence="6" type="ORF">FOF47_R14427</name>
</gene>
<dbReference type="InterPro" id="IPR033992">
    <property type="entry name" value="NKR-like_CTLD"/>
</dbReference>
<organism evidence="6 7">
    <name type="scientific">Crocuta crocuta</name>
    <name type="common">Spotted hyena</name>
    <dbReference type="NCBI Taxonomy" id="9678"/>
    <lineage>
        <taxon>Eukaryota</taxon>
        <taxon>Metazoa</taxon>
        <taxon>Chordata</taxon>
        <taxon>Craniata</taxon>
        <taxon>Vertebrata</taxon>
        <taxon>Euteleostomi</taxon>
        <taxon>Mammalia</taxon>
        <taxon>Eutheria</taxon>
        <taxon>Laurasiatheria</taxon>
        <taxon>Carnivora</taxon>
        <taxon>Feliformia</taxon>
        <taxon>Hyaenidae</taxon>
        <taxon>Crocuta</taxon>
    </lineage>
</organism>
<evidence type="ECO:0000256" key="1">
    <source>
        <dbReference type="ARBA" id="ARBA00004167"/>
    </source>
</evidence>
<keyword evidence="2" id="KW-0430">Lectin</keyword>
<dbReference type="InterPro" id="IPR016187">
    <property type="entry name" value="CTDL_fold"/>
</dbReference>
<keyword evidence="4" id="KW-1133">Transmembrane helix</keyword>
<dbReference type="GO" id="GO:0001872">
    <property type="term" value="F:(1-&gt;3)-beta-D-glucan binding"/>
    <property type="evidence" value="ECO:0007669"/>
    <property type="project" value="InterPro"/>
</dbReference>
<dbReference type="InterPro" id="IPR042808">
    <property type="entry name" value="CLEC7A"/>
</dbReference>
<keyword evidence="7" id="KW-1185">Reference proteome</keyword>
<evidence type="ECO:0000259" key="5">
    <source>
        <dbReference type="PROSITE" id="PS50041"/>
    </source>
</evidence>
<evidence type="ECO:0000256" key="3">
    <source>
        <dbReference type="SAM" id="MobiDB-lite"/>
    </source>
</evidence>
<comment type="caution">
    <text evidence="6">The sequence shown here is derived from an EMBL/GenBank/DDBJ whole genome shotgun (WGS) entry which is preliminary data.</text>
</comment>
<evidence type="ECO:0000313" key="7">
    <source>
        <dbReference type="Proteomes" id="UP000475037"/>
    </source>
</evidence>
<feature type="non-terminal residue" evidence="6">
    <location>
        <position position="259"/>
    </location>
</feature>
<dbReference type="InterPro" id="IPR016186">
    <property type="entry name" value="C-type_lectin-like/link_sf"/>
</dbReference>
<evidence type="ECO:0000256" key="2">
    <source>
        <dbReference type="ARBA" id="ARBA00022734"/>
    </source>
</evidence>
<dbReference type="PANTHER" id="PTHR47218:SF1">
    <property type="entry name" value="C-TYPE LECTIN DOMAIN FAMILY 7 MEMBER A"/>
    <property type="match status" value="1"/>
</dbReference>